<comment type="caution">
    <text evidence="15">The sequence shown here is derived from an EMBL/GenBank/DDBJ whole genome shotgun (WGS) entry which is preliminary data.</text>
</comment>
<feature type="binding site" evidence="8">
    <location>
        <position position="344"/>
    </location>
    <ligand>
        <name>ATP</name>
        <dbReference type="ChEBI" id="CHEBI:30616"/>
    </ligand>
</feature>
<protein>
    <recommendedName>
        <fullName evidence="2">glutamine synthetase</fullName>
        <ecNumber evidence="2">6.3.1.2</ecNumber>
    </recommendedName>
    <alternativeName>
        <fullName evidence="6">Glutamine synthetase I alpha</fullName>
    </alternativeName>
</protein>
<evidence type="ECO:0000259" key="13">
    <source>
        <dbReference type="PROSITE" id="PS51986"/>
    </source>
</evidence>
<dbReference type="EC" id="6.3.1.2" evidence="2"/>
<feature type="domain" description="GS catalytic" evidence="14">
    <location>
        <begin position="110"/>
        <end position="478"/>
    </location>
</feature>
<keyword evidence="10" id="KW-0597">Phosphoprotein</keyword>
<accession>A0A949K231</accession>
<evidence type="ECO:0000256" key="7">
    <source>
        <dbReference type="PIRSR" id="PIRSR604809-1"/>
    </source>
</evidence>
<dbReference type="PANTHER" id="PTHR43407:SF1">
    <property type="entry name" value="LENGSIN"/>
    <property type="match status" value="1"/>
</dbReference>
<dbReference type="EMBL" id="JAHQCW010000032">
    <property type="protein sequence ID" value="MBU9738279.1"/>
    <property type="molecule type" value="Genomic_DNA"/>
</dbReference>
<feature type="domain" description="GS beta-grasp" evidence="13">
    <location>
        <begin position="17"/>
        <end position="102"/>
    </location>
</feature>
<evidence type="ECO:0000256" key="11">
    <source>
        <dbReference type="PROSITE-ProRule" id="PRU01330"/>
    </source>
</evidence>
<name>A0A949K231_9FIRM</name>
<dbReference type="InterPro" id="IPR008147">
    <property type="entry name" value="Gln_synt_N"/>
</dbReference>
<feature type="binding site" evidence="9">
    <location>
        <position position="224"/>
    </location>
    <ligand>
        <name>Mg(2+)</name>
        <dbReference type="ChEBI" id="CHEBI:18420"/>
        <label>1</label>
    </ligand>
</feature>
<sequence length="478" mass="53791">MPMFENVRQAQDYCKNQGIRMIDFKMVDINGRWRHLTIPAERLDESTMCYGIGFDGSNYGYAPVEKSDMVFLPDLSTAHPDPFTEVPTLSISGNVRVLRDTGNEPFDQYPRNVALKAEEFMRRSGIADQMIIGPEFEFHLLDRVSYDCRPNRVSYELDTMQAEWNSGLPGANSGYHVPREGGYHICAPLDSSYDFRSKICLMLADWGIDVKYHHHEVGGPGQVEIEVELGSMTDMADKTMILKYVVRNAAVAAGKTATFMPKPIYQEAGNGMHVHMLLRKDGKPLFYDEAGYSGLSKEAHWFMGGLLMHARSLCALTNPSTNSFKRLVPGYEAPVTIGYATSNRSAVIRIPAYAKASDSKRFELRNPDATCNPYYAYAAILMAGLDGILRQTDPHEHGWGPFDCNLYQLSEEEKMGLESLPKTLSEALDALEKDHEYLTRDGVFPEPLLNAWIKNKRAEAELVEQIPHPAEIGLYYDL</sequence>
<feature type="binding site" evidence="7">
    <location>
        <position position="344"/>
    </location>
    <ligand>
        <name>L-glutamate</name>
        <dbReference type="ChEBI" id="CHEBI:29985"/>
    </ligand>
</feature>
<keyword evidence="3 15" id="KW-0436">Ligase</keyword>
<feature type="binding site" evidence="9">
    <location>
        <position position="216"/>
    </location>
    <ligand>
        <name>Mg(2+)</name>
        <dbReference type="ChEBI" id="CHEBI:18420"/>
        <label>1</label>
    </ligand>
</feature>
<dbReference type="GO" id="GO:0046872">
    <property type="term" value="F:metal ion binding"/>
    <property type="evidence" value="ECO:0007669"/>
    <property type="project" value="UniProtKB-KW"/>
</dbReference>
<keyword evidence="9" id="KW-0479">Metal-binding</keyword>
<keyword evidence="5 8" id="KW-0067">ATP-binding</keyword>
<dbReference type="NCBIfam" id="TIGR00653">
    <property type="entry name" value="GlnA"/>
    <property type="match status" value="1"/>
</dbReference>
<dbReference type="GO" id="GO:0019740">
    <property type="term" value="P:nitrogen utilization"/>
    <property type="evidence" value="ECO:0007669"/>
    <property type="project" value="TreeGrafter"/>
</dbReference>
<feature type="binding site" evidence="9">
    <location>
        <position position="137"/>
    </location>
    <ligand>
        <name>Mg(2+)</name>
        <dbReference type="ChEBI" id="CHEBI:18420"/>
        <label>1</label>
    </ligand>
</feature>
<evidence type="ECO:0000256" key="8">
    <source>
        <dbReference type="PIRSR" id="PIRSR604809-2"/>
    </source>
</evidence>
<reference evidence="15" key="1">
    <citation type="submission" date="2021-06" db="EMBL/GenBank/DDBJ databases">
        <title>Description of novel taxa of the family Lachnospiraceae.</title>
        <authorList>
            <person name="Chaplin A.V."/>
            <person name="Sokolova S.R."/>
            <person name="Pikina A.P."/>
            <person name="Korzhanova M."/>
            <person name="Belova V."/>
            <person name="Korostin D."/>
            <person name="Efimov B.A."/>
        </authorList>
    </citation>
    <scope>NUCLEOTIDE SEQUENCE</scope>
    <source>
        <strain evidence="15">ASD5720</strain>
    </source>
</reference>
<dbReference type="InterPro" id="IPR004809">
    <property type="entry name" value="Gln_synth_I"/>
</dbReference>
<feature type="modified residue" description="O-AMP-tyrosine" evidence="10">
    <location>
        <position position="407"/>
    </location>
</feature>
<dbReference type="AlphaFoldDB" id="A0A949K231"/>
<dbReference type="SUPFAM" id="SSF54368">
    <property type="entry name" value="Glutamine synthetase, N-terminal domain"/>
    <property type="match status" value="1"/>
</dbReference>
<dbReference type="PROSITE" id="PS51987">
    <property type="entry name" value="GS_CATALYTIC"/>
    <property type="match status" value="1"/>
</dbReference>
<gene>
    <name evidence="15" type="primary">glnA</name>
    <name evidence="15" type="ORF">KTH89_17180</name>
</gene>
<feature type="binding site" evidence="9">
    <location>
        <position position="273"/>
    </location>
    <ligand>
        <name>Mg(2+)</name>
        <dbReference type="ChEBI" id="CHEBI:18420"/>
        <label>1</label>
    </ligand>
</feature>
<keyword evidence="16" id="KW-1185">Reference proteome</keyword>
<dbReference type="Pfam" id="PF00120">
    <property type="entry name" value="Gln-synt_C"/>
    <property type="match status" value="1"/>
</dbReference>
<evidence type="ECO:0000256" key="5">
    <source>
        <dbReference type="ARBA" id="ARBA00022840"/>
    </source>
</evidence>
<organism evidence="15 16">
    <name type="scientific">Diplocloster agilis</name>
    <dbReference type="NCBI Taxonomy" id="2850323"/>
    <lineage>
        <taxon>Bacteria</taxon>
        <taxon>Bacillati</taxon>
        <taxon>Bacillota</taxon>
        <taxon>Clostridia</taxon>
        <taxon>Lachnospirales</taxon>
        <taxon>Lachnospiraceae</taxon>
        <taxon>Diplocloster</taxon>
    </lineage>
</organism>
<evidence type="ECO:0000256" key="3">
    <source>
        <dbReference type="ARBA" id="ARBA00022598"/>
    </source>
</evidence>
<dbReference type="GO" id="GO:0004356">
    <property type="term" value="F:glutamine synthetase activity"/>
    <property type="evidence" value="ECO:0007669"/>
    <property type="project" value="UniProtKB-EC"/>
</dbReference>
<dbReference type="GO" id="GO:0006542">
    <property type="term" value="P:glutamine biosynthetic process"/>
    <property type="evidence" value="ECO:0007669"/>
    <property type="project" value="InterPro"/>
</dbReference>
<comment type="cofactor">
    <cofactor evidence="9">
        <name>Mg(2+)</name>
        <dbReference type="ChEBI" id="CHEBI:18420"/>
    </cofactor>
    <text evidence="9">Binds 2 Mg(2+) ions per subunit.</text>
</comment>
<dbReference type="InterPro" id="IPR008146">
    <property type="entry name" value="Gln_synth_cat_dom"/>
</dbReference>
<dbReference type="Proteomes" id="UP000712157">
    <property type="component" value="Unassembled WGS sequence"/>
</dbReference>
<proteinExistence type="inferred from homology"/>
<dbReference type="GO" id="GO:0016020">
    <property type="term" value="C:membrane"/>
    <property type="evidence" value="ECO:0007669"/>
    <property type="project" value="TreeGrafter"/>
</dbReference>
<dbReference type="Gene3D" id="3.30.590.10">
    <property type="entry name" value="Glutamine synthetase/guanido kinase, catalytic domain"/>
    <property type="match status" value="1"/>
</dbReference>
<feature type="binding site" evidence="9">
    <location>
        <position position="363"/>
    </location>
    <ligand>
        <name>Mg(2+)</name>
        <dbReference type="ChEBI" id="CHEBI:18420"/>
        <label>1</label>
    </ligand>
</feature>
<evidence type="ECO:0000259" key="14">
    <source>
        <dbReference type="PROSITE" id="PS51987"/>
    </source>
</evidence>
<evidence type="ECO:0000256" key="4">
    <source>
        <dbReference type="ARBA" id="ARBA00022741"/>
    </source>
</evidence>
<evidence type="ECO:0000313" key="15">
    <source>
        <dbReference type="EMBL" id="MBU9738279.1"/>
    </source>
</evidence>
<dbReference type="Gene3D" id="3.10.20.70">
    <property type="entry name" value="Glutamine synthetase, N-terminal domain"/>
    <property type="match status" value="1"/>
</dbReference>
<dbReference type="GO" id="GO:0005524">
    <property type="term" value="F:ATP binding"/>
    <property type="evidence" value="ECO:0007669"/>
    <property type="project" value="UniProtKB-KW"/>
</dbReference>
<dbReference type="GO" id="GO:0005737">
    <property type="term" value="C:cytoplasm"/>
    <property type="evidence" value="ECO:0007669"/>
    <property type="project" value="TreeGrafter"/>
</dbReference>
<feature type="binding site" evidence="9">
    <location>
        <position position="135"/>
    </location>
    <ligand>
        <name>Mg(2+)</name>
        <dbReference type="ChEBI" id="CHEBI:18420"/>
        <label>2</label>
    </ligand>
</feature>
<keyword evidence="9" id="KW-0460">Magnesium</keyword>
<dbReference type="SUPFAM" id="SSF55931">
    <property type="entry name" value="Glutamine synthetase/guanido kinase"/>
    <property type="match status" value="1"/>
</dbReference>
<dbReference type="RefSeq" id="WP_238722515.1">
    <property type="nucleotide sequence ID" value="NZ_JAHQCW010000032.1"/>
</dbReference>
<evidence type="ECO:0000256" key="2">
    <source>
        <dbReference type="ARBA" id="ARBA00012937"/>
    </source>
</evidence>
<evidence type="ECO:0000256" key="9">
    <source>
        <dbReference type="PIRSR" id="PIRSR604809-3"/>
    </source>
</evidence>
<evidence type="ECO:0000256" key="1">
    <source>
        <dbReference type="ARBA" id="ARBA00009897"/>
    </source>
</evidence>
<dbReference type="Pfam" id="PF03951">
    <property type="entry name" value="Gln-synt_N"/>
    <property type="match status" value="1"/>
</dbReference>
<dbReference type="SMART" id="SM01230">
    <property type="entry name" value="Gln-synt_C"/>
    <property type="match status" value="1"/>
</dbReference>
<evidence type="ECO:0000256" key="6">
    <source>
        <dbReference type="ARBA" id="ARBA00030136"/>
    </source>
</evidence>
<feature type="binding site" evidence="7">
    <location>
        <position position="326"/>
    </location>
    <ligand>
        <name>L-glutamate</name>
        <dbReference type="ChEBI" id="CHEBI:29985"/>
    </ligand>
</feature>
<evidence type="ECO:0000313" key="16">
    <source>
        <dbReference type="Proteomes" id="UP000712157"/>
    </source>
</evidence>
<dbReference type="PANTHER" id="PTHR43407">
    <property type="entry name" value="GLUTAMINE SYNTHETASE"/>
    <property type="match status" value="1"/>
</dbReference>
<dbReference type="InterPro" id="IPR036651">
    <property type="entry name" value="Gln_synt_N_sf"/>
</dbReference>
<comment type="similarity">
    <text evidence="1 11 12">Belongs to the glutamine synthetase family.</text>
</comment>
<dbReference type="PROSITE" id="PS51986">
    <property type="entry name" value="GS_BETA_GRASP"/>
    <property type="match status" value="1"/>
</dbReference>
<feature type="binding site" evidence="7">
    <location>
        <position position="332"/>
    </location>
    <ligand>
        <name>L-glutamate</name>
        <dbReference type="ChEBI" id="CHEBI:29985"/>
    </ligand>
</feature>
<dbReference type="InterPro" id="IPR014746">
    <property type="entry name" value="Gln_synth/guanido_kin_cat_dom"/>
</dbReference>
<evidence type="ECO:0000256" key="10">
    <source>
        <dbReference type="PIRSR" id="PIRSR604809-50"/>
    </source>
</evidence>
<keyword evidence="4 8" id="KW-0547">Nucleotide-binding</keyword>
<evidence type="ECO:0000256" key="12">
    <source>
        <dbReference type="RuleBase" id="RU000384"/>
    </source>
</evidence>
<feature type="binding site" evidence="7">
    <location>
        <position position="365"/>
    </location>
    <ligand>
        <name>L-glutamate</name>
        <dbReference type="ChEBI" id="CHEBI:29985"/>
    </ligand>
</feature>